<comment type="caution">
    <text evidence="2">The sequence shown here is derived from an EMBL/GenBank/DDBJ whole genome shotgun (WGS) entry which is preliminary data.</text>
</comment>
<keyword evidence="3" id="KW-1185">Reference proteome</keyword>
<evidence type="ECO:0000313" key="2">
    <source>
        <dbReference type="EMBL" id="RNF85101.1"/>
    </source>
</evidence>
<dbReference type="AlphaFoldDB" id="A0A3M8SUU2"/>
<reference evidence="2 3" key="1">
    <citation type="submission" date="2018-11" db="EMBL/GenBank/DDBJ databases">
        <title>Lysobacter cryohumiis sp. nov., isolated from soil in the Tianshan Mountains, Xinjiang, China.</title>
        <authorList>
            <person name="Luo Y."/>
            <person name="Sheng H."/>
        </authorList>
    </citation>
    <scope>NUCLEOTIDE SEQUENCE [LARGE SCALE GENOMIC DNA]</scope>
    <source>
        <strain evidence="2 3">ZS60</strain>
    </source>
</reference>
<proteinExistence type="predicted"/>
<evidence type="ECO:0000256" key="1">
    <source>
        <dbReference type="SAM" id="SignalP"/>
    </source>
</evidence>
<protein>
    <submittedName>
        <fullName evidence="2">Uncharacterized protein</fullName>
    </submittedName>
</protein>
<keyword evidence="1" id="KW-0732">Signal</keyword>
<dbReference type="EMBL" id="RIBS01000002">
    <property type="protein sequence ID" value="RNF85101.1"/>
    <property type="molecule type" value="Genomic_DNA"/>
</dbReference>
<gene>
    <name evidence="2" type="ORF">EER27_04790</name>
</gene>
<sequence length="122" mass="12963">MGQLALRILGTALLMLALCAPASATSSLSFEGGGYWIDLEVGDSDQPVIASVRFHAPGDRDGVVLLAENVVVETFDTKGQVLILRYVDGAGAVAPFTLSVHRQSGVLQIGTRTIRSPFHWTP</sequence>
<name>A0A3M8SUU2_9GAMM</name>
<accession>A0A3M8SUU2</accession>
<dbReference type="OrthoDB" id="6004589at2"/>
<dbReference type="RefSeq" id="WP_123086887.1">
    <property type="nucleotide sequence ID" value="NZ_RIBS01000002.1"/>
</dbReference>
<dbReference type="Proteomes" id="UP000267049">
    <property type="component" value="Unassembled WGS sequence"/>
</dbReference>
<feature type="signal peptide" evidence="1">
    <location>
        <begin position="1"/>
        <end position="24"/>
    </location>
</feature>
<evidence type="ECO:0000313" key="3">
    <source>
        <dbReference type="Proteomes" id="UP000267049"/>
    </source>
</evidence>
<feature type="chain" id="PRO_5018244995" evidence="1">
    <location>
        <begin position="25"/>
        <end position="122"/>
    </location>
</feature>
<organism evidence="2 3">
    <name type="scientific">Montanilutibacter psychrotolerans</name>
    <dbReference type="NCBI Taxonomy" id="1327343"/>
    <lineage>
        <taxon>Bacteria</taxon>
        <taxon>Pseudomonadati</taxon>
        <taxon>Pseudomonadota</taxon>
        <taxon>Gammaproteobacteria</taxon>
        <taxon>Lysobacterales</taxon>
        <taxon>Lysobacteraceae</taxon>
        <taxon>Montanilutibacter</taxon>
    </lineage>
</organism>